<feature type="chain" id="PRO_5046885052" evidence="2">
    <location>
        <begin position="31"/>
        <end position="1267"/>
    </location>
</feature>
<proteinExistence type="predicted"/>
<evidence type="ECO:0000256" key="1">
    <source>
        <dbReference type="SAM" id="MobiDB-lite"/>
    </source>
</evidence>
<organism evidence="3 4">
    <name type="scientific">Prorocentrum cordatum</name>
    <dbReference type="NCBI Taxonomy" id="2364126"/>
    <lineage>
        <taxon>Eukaryota</taxon>
        <taxon>Sar</taxon>
        <taxon>Alveolata</taxon>
        <taxon>Dinophyceae</taxon>
        <taxon>Prorocentrales</taxon>
        <taxon>Prorocentraceae</taxon>
        <taxon>Prorocentrum</taxon>
    </lineage>
</organism>
<protein>
    <submittedName>
        <fullName evidence="3">Uncharacterized protein</fullName>
    </submittedName>
</protein>
<dbReference type="Proteomes" id="UP001189429">
    <property type="component" value="Unassembled WGS sequence"/>
</dbReference>
<feature type="region of interest" description="Disordered" evidence="1">
    <location>
        <begin position="995"/>
        <end position="1074"/>
    </location>
</feature>
<evidence type="ECO:0000313" key="4">
    <source>
        <dbReference type="Proteomes" id="UP001189429"/>
    </source>
</evidence>
<keyword evidence="2" id="KW-0732">Signal</keyword>
<comment type="caution">
    <text evidence="3">The sequence shown here is derived from an EMBL/GenBank/DDBJ whole genome shotgun (WGS) entry which is preliminary data.</text>
</comment>
<feature type="signal peptide" evidence="2">
    <location>
        <begin position="1"/>
        <end position="30"/>
    </location>
</feature>
<name>A0ABN9Q311_9DINO</name>
<keyword evidence="4" id="KW-1185">Reference proteome</keyword>
<evidence type="ECO:0000313" key="3">
    <source>
        <dbReference type="EMBL" id="CAK0799773.1"/>
    </source>
</evidence>
<gene>
    <name evidence="3" type="ORF">PCOR1329_LOCUS8116</name>
</gene>
<evidence type="ECO:0000256" key="2">
    <source>
        <dbReference type="SAM" id="SignalP"/>
    </source>
</evidence>
<accession>A0ABN9Q311</accession>
<feature type="compositionally biased region" description="Pro residues" evidence="1">
    <location>
        <begin position="1011"/>
        <end position="1062"/>
    </location>
</feature>
<sequence length="1267" mass="134769">MTLAGSCRMVGASSARLALLAGIAASVTTGAPGSAGGARTEADLDHSLIQVSMHGEGERQGSSLTGVTFGQVAAEVGASQDYLLVGWRNGSPRDQISTAQWESWTWSRSGCNPYPTAGGDWSVCGPLDTTNTPRDVFFRSGFYYLVWSMDSMSVLEFYPFTSQTSVGSLTPNSLSVNSMSCVGPSGDWNDDGKMYPIRTVRNGRYYSHFWVGGLQCGTQSATLEVKAWPDCFELYLTSTATGDSVQVDVTLGAFSTSATGTGEASLGFCVSTDGSLSEKWASTPTPTPPATPADEGVAVCVGCPTTCPATLTIARVVHWAWGGTGFYFCALPENVPEGCPGAGTTLTGADVPSGLTMVATGARNSAPNQAWACSGGAESYMFNLEPTATIGSGFNPRRDIVFNQAFGGGLTVSADGAGWRVALPDGQGTSWLVNSQFSVSLTNSNAESAVFRMLFHDDQPRGITGVNVFLRNATSSEPSGHHVQISKNWHTTNGLGEGYAPYDGRWLTPATVVRLPPQSSLTMELVFVYQFFHSLYSVSHAQLSLIGWGSRAGNGLWEQVGLGSNGETITFNPDPAMTRTTGGLDIRPFLVCGMNSAHGQCLGDAERTQWTENHGGQEFLAVFGTTGNYQYLTGLESYHVMNGPKLTNASWIGTTVDGGIKRTVHASTWAVDDFARHLHVVRYEVLKDVTYPRFVAYHVGPEFYSYVMSPKFVYGDGNGKLSDVVDVPTMSGGSQYENESWTACTVPPCWFALLSPAYNEGRATQDMNAHRGLVVRKWKAKLGGADRPASEGPRFMLTQGEWTSNGQGLQISPPAGFDSLQAGDYIEAEFEFFLYPNSSEVYYGTNTKMQSWLSDPDASWNIAWKEAVAGDLSPQVTVGTLERAYPLRVQATSGAQGEAQFQVVVPADWPAVLPITITGVSTLGGSLYRWTSGAWSKYGEADGDMQVENEFSQKAPGSQGHRDAAHSAPDTYSVTFTVRLGSETETELNFAWATDGAIPSHTPTPQVPTASPTPSPTPGPTPSPTPSPTPGPATPSPTPGPTPSATPGPTPSPTPGPAPPAAGPGGGATATGDPHLVNVYGQHFDLYQPGVHLLLQVPRGAARNATQLHLEARAEKLGASCSDLYFQALNLTGLWVEEELHFQSRNRTSDFLEAARGAHGKIQGGLQFFADSPDKRPNSPWMYFGGVGLKVVWGHTGSGIKYLNVLLKHVSKAGFLIGGLLGGDDHTSVSTPSKQCKHAVALWSKAYTDTQQEPDMPADGASVATWE</sequence>
<reference evidence="3" key="1">
    <citation type="submission" date="2023-10" db="EMBL/GenBank/DDBJ databases">
        <authorList>
            <person name="Chen Y."/>
            <person name="Shah S."/>
            <person name="Dougan E. K."/>
            <person name="Thang M."/>
            <person name="Chan C."/>
        </authorList>
    </citation>
    <scope>NUCLEOTIDE SEQUENCE [LARGE SCALE GENOMIC DNA]</scope>
</reference>
<dbReference type="EMBL" id="CAUYUJ010002224">
    <property type="protein sequence ID" value="CAK0799773.1"/>
    <property type="molecule type" value="Genomic_DNA"/>
</dbReference>